<feature type="compositionally biased region" description="Polar residues" evidence="1">
    <location>
        <begin position="8"/>
        <end position="32"/>
    </location>
</feature>
<protein>
    <submittedName>
        <fullName evidence="2">Uncharacterized protein</fullName>
    </submittedName>
</protein>
<evidence type="ECO:0000313" key="3">
    <source>
        <dbReference type="Proteomes" id="UP001642540"/>
    </source>
</evidence>
<evidence type="ECO:0000313" key="2">
    <source>
        <dbReference type="EMBL" id="CAL8112187.1"/>
    </source>
</evidence>
<dbReference type="SUPFAM" id="SSF51283">
    <property type="entry name" value="dUTPase-like"/>
    <property type="match status" value="1"/>
</dbReference>
<sequence>MDPRLQKKTQSGVETTDINNNSLPPCPQSSINEPAGSPVDLTSLTPGIVTEPAFEDSIKTSNTPDTGGELAVDDVEKDVLDIAPLEINPTSKPDANKSEKCGPVENPTINEAIELARQRAQYAMKILSVAVAEFGKRLCALATNEVRLTKDLLLALHSLLEDLTDAVDPITEFVEEMLFLSRDIRQQPGRVSNHINQYFESIRTIVQNAMIVEKQGRYINTNKNDDPNQQLNDKCSTEVGSNNKLHSTKTPLPCPDVTNDLQRIAGCGDTVGNRKTNNHEEDLLKFKLMTEKVLSEAEMRYREDRVKLNSIKEQLAKFVEAGTDKSSIAGGLVSIETQLDEQNDNTIGDICGRKYKLAEHNYPINSKRQHIEHQPDLTLPEVGKIEPMDLSVDPPTANDLCYNPLLPILQRQVCYAVTSKDGTKLLKACPYETAWVVTATEEMQILPGTSAVIETGILLYIGENVYMHVEGIPGQSYVVNGALLDEYDNGKLNIIVSNPFPNITLYVNKGDIVAHVLFHEVGFPTPIESKLADLQCFLNHLDNSRKQNRFPKFAKGSSPTFFPVVQPSLLPVPENSRAGSVHPSLHTTNVCKVAASNTTNSNTPTHENKDKVESCLGNPLPHIDNPFETISNNSNGTDEQAGTLDEVIKMEDSNLELAEKSAACPELIDLTLAQDDNDAVVVSNDILSFEDDQIDIAMMEELDSFDSTTTIPRIGKSIWETITSDDDDDDDIDSGFGSSSYTKKMPKRK</sequence>
<feature type="region of interest" description="Disordered" evidence="1">
    <location>
        <begin position="722"/>
        <end position="749"/>
    </location>
</feature>
<feature type="region of interest" description="Disordered" evidence="1">
    <location>
        <begin position="1"/>
        <end position="45"/>
    </location>
</feature>
<feature type="compositionally biased region" description="Acidic residues" evidence="1">
    <location>
        <begin position="723"/>
        <end position="733"/>
    </location>
</feature>
<comment type="caution">
    <text evidence="2">The sequence shown here is derived from an EMBL/GenBank/DDBJ whole genome shotgun (WGS) entry which is preliminary data.</text>
</comment>
<proteinExistence type="predicted"/>
<reference evidence="2 3" key="1">
    <citation type="submission" date="2024-08" db="EMBL/GenBank/DDBJ databases">
        <authorList>
            <person name="Cucini C."/>
            <person name="Frati F."/>
        </authorList>
    </citation>
    <scope>NUCLEOTIDE SEQUENCE [LARGE SCALE GENOMIC DNA]</scope>
</reference>
<dbReference type="EMBL" id="CAXLJM020000048">
    <property type="protein sequence ID" value="CAL8112187.1"/>
    <property type="molecule type" value="Genomic_DNA"/>
</dbReference>
<gene>
    <name evidence="2" type="ORF">ODALV1_LOCUS15528</name>
</gene>
<dbReference type="Proteomes" id="UP001642540">
    <property type="component" value="Unassembled WGS sequence"/>
</dbReference>
<evidence type="ECO:0000256" key="1">
    <source>
        <dbReference type="SAM" id="MobiDB-lite"/>
    </source>
</evidence>
<organism evidence="2 3">
    <name type="scientific">Orchesella dallaii</name>
    <dbReference type="NCBI Taxonomy" id="48710"/>
    <lineage>
        <taxon>Eukaryota</taxon>
        <taxon>Metazoa</taxon>
        <taxon>Ecdysozoa</taxon>
        <taxon>Arthropoda</taxon>
        <taxon>Hexapoda</taxon>
        <taxon>Collembola</taxon>
        <taxon>Entomobryomorpha</taxon>
        <taxon>Entomobryoidea</taxon>
        <taxon>Orchesellidae</taxon>
        <taxon>Orchesellinae</taxon>
        <taxon>Orchesella</taxon>
    </lineage>
</organism>
<dbReference type="InterPro" id="IPR036157">
    <property type="entry name" value="dUTPase-like_sf"/>
</dbReference>
<keyword evidence="3" id="KW-1185">Reference proteome</keyword>
<accession>A0ABP1QYY9</accession>
<name>A0ABP1QYY9_9HEXA</name>